<feature type="domain" description="Trichome birefringence-like N-terminal" evidence="8">
    <location>
        <begin position="58"/>
        <end position="109"/>
    </location>
</feature>
<dbReference type="PANTHER" id="PTHR32285:SF219">
    <property type="entry name" value="PROTEIN TRICHOME BIREFRINGENCE-LIKE 24"/>
    <property type="match status" value="1"/>
</dbReference>
<keyword evidence="5" id="KW-1133">Transmembrane helix</keyword>
<organism evidence="9 10">
    <name type="scientific">Carnegiea gigantea</name>
    <dbReference type="NCBI Taxonomy" id="171969"/>
    <lineage>
        <taxon>Eukaryota</taxon>
        <taxon>Viridiplantae</taxon>
        <taxon>Streptophyta</taxon>
        <taxon>Embryophyta</taxon>
        <taxon>Tracheophyta</taxon>
        <taxon>Spermatophyta</taxon>
        <taxon>Magnoliopsida</taxon>
        <taxon>eudicotyledons</taxon>
        <taxon>Gunneridae</taxon>
        <taxon>Pentapetalae</taxon>
        <taxon>Caryophyllales</taxon>
        <taxon>Cactineae</taxon>
        <taxon>Cactaceae</taxon>
        <taxon>Cactoideae</taxon>
        <taxon>Echinocereeae</taxon>
        <taxon>Carnegiea</taxon>
    </lineage>
</organism>
<feature type="domain" description="Trichome birefringence-like C-terminal" evidence="7">
    <location>
        <begin position="111"/>
        <end position="402"/>
    </location>
</feature>
<dbReference type="GO" id="GO:0016413">
    <property type="term" value="F:O-acetyltransferase activity"/>
    <property type="evidence" value="ECO:0007669"/>
    <property type="project" value="InterPro"/>
</dbReference>
<dbReference type="Proteomes" id="UP001153076">
    <property type="component" value="Unassembled WGS sequence"/>
</dbReference>
<evidence type="ECO:0000313" key="9">
    <source>
        <dbReference type="EMBL" id="KAJ8451154.1"/>
    </source>
</evidence>
<dbReference type="InterPro" id="IPR025846">
    <property type="entry name" value="TBL_N"/>
</dbReference>
<accession>A0A9Q1QR74</accession>
<dbReference type="Pfam" id="PF14416">
    <property type="entry name" value="PMR5N"/>
    <property type="match status" value="1"/>
</dbReference>
<evidence type="ECO:0000313" key="10">
    <source>
        <dbReference type="Proteomes" id="UP001153076"/>
    </source>
</evidence>
<evidence type="ECO:0000256" key="2">
    <source>
        <dbReference type="ARBA" id="ARBA00007727"/>
    </source>
</evidence>
<keyword evidence="6" id="KW-0472">Membrane</keyword>
<evidence type="ECO:0000256" key="6">
    <source>
        <dbReference type="ARBA" id="ARBA00023136"/>
    </source>
</evidence>
<comment type="subcellular location">
    <subcellularLocation>
        <location evidence="1">Membrane</location>
        <topology evidence="1">Single-pass membrane protein</topology>
    </subcellularLocation>
</comment>
<evidence type="ECO:0000256" key="4">
    <source>
        <dbReference type="ARBA" id="ARBA00022968"/>
    </source>
</evidence>
<evidence type="ECO:0008006" key="11">
    <source>
        <dbReference type="Google" id="ProtNLM"/>
    </source>
</evidence>
<keyword evidence="3" id="KW-0812">Transmembrane</keyword>
<dbReference type="Pfam" id="PF13839">
    <property type="entry name" value="PC-Esterase"/>
    <property type="match status" value="1"/>
</dbReference>
<dbReference type="EMBL" id="JAKOGI010000011">
    <property type="protein sequence ID" value="KAJ8451154.1"/>
    <property type="molecule type" value="Genomic_DNA"/>
</dbReference>
<reference evidence="9" key="1">
    <citation type="submission" date="2022-04" db="EMBL/GenBank/DDBJ databases">
        <title>Carnegiea gigantea Genome sequencing and assembly v2.</title>
        <authorList>
            <person name="Copetti D."/>
            <person name="Sanderson M.J."/>
            <person name="Burquez A."/>
            <person name="Wojciechowski M.F."/>
        </authorList>
    </citation>
    <scope>NUCLEOTIDE SEQUENCE</scope>
    <source>
        <strain evidence="9">SGP5-SGP5p</strain>
        <tissue evidence="9">Aerial part</tissue>
    </source>
</reference>
<comment type="caution">
    <text evidence="9">The sequence shown here is derived from an EMBL/GenBank/DDBJ whole genome shotgun (WGS) entry which is preliminary data.</text>
</comment>
<dbReference type="OrthoDB" id="630188at2759"/>
<name>A0A9Q1QR74_9CARY</name>
<sequence>MELKMNSKSSAIQKDKCVLLKAIVTILATVLVLRMCLSRTYSAFEELAFDGELAKKGKCNLFKGDWTPNPDGPAYTNETCKLIDQHQNCMKNGRPDSGYLYWRWSPRNCGLPQFNAKRFLEMMTNKSWALIGDSISRNQMQSLLCLLSKVEEPILFYHDEENKSKSWRFPSHNLTMHVVWSPFLVEAAIFEDINGVSSRDLQLHLDRIDNKWTELYKNQDYMIFSTGQWFLKEAVYYENNAIVGCHYCSDKDLTELGFDFAYRRSLMTVLSFIATSGHRGLIFFRTSTPDHFEGGEWSSGGGCARTTPFKNGQIELKDVQKTLRRIELEELARAAKRASQDGVQLRLLDFTQLSLLRPDGHPGPYRHFHPFAKDKNAQVQNDCLHWCVPGPIDSWNDILMQMLVGG</sequence>
<gene>
    <name evidence="9" type="ORF">Cgig2_026963</name>
</gene>
<dbReference type="InterPro" id="IPR026057">
    <property type="entry name" value="TBL_C"/>
</dbReference>
<evidence type="ECO:0000256" key="3">
    <source>
        <dbReference type="ARBA" id="ARBA00022692"/>
    </source>
</evidence>
<evidence type="ECO:0000256" key="1">
    <source>
        <dbReference type="ARBA" id="ARBA00004167"/>
    </source>
</evidence>
<evidence type="ECO:0000256" key="5">
    <source>
        <dbReference type="ARBA" id="ARBA00022989"/>
    </source>
</evidence>
<evidence type="ECO:0000259" key="8">
    <source>
        <dbReference type="Pfam" id="PF14416"/>
    </source>
</evidence>
<dbReference type="InterPro" id="IPR029962">
    <property type="entry name" value="TBL"/>
</dbReference>
<keyword evidence="4" id="KW-0735">Signal-anchor</keyword>
<comment type="similarity">
    <text evidence="2">Belongs to the PC-esterase family. TBL subfamily.</text>
</comment>
<dbReference type="AlphaFoldDB" id="A0A9Q1QR74"/>
<protein>
    <recommendedName>
        <fullName evidence="11">Trichome birefringence-like N-terminal domain-containing protein</fullName>
    </recommendedName>
</protein>
<keyword evidence="10" id="KW-1185">Reference proteome</keyword>
<dbReference type="PANTHER" id="PTHR32285">
    <property type="entry name" value="PROTEIN TRICHOME BIREFRINGENCE-LIKE 9-RELATED"/>
    <property type="match status" value="1"/>
</dbReference>
<dbReference type="GO" id="GO:0005794">
    <property type="term" value="C:Golgi apparatus"/>
    <property type="evidence" value="ECO:0007669"/>
    <property type="project" value="TreeGrafter"/>
</dbReference>
<evidence type="ECO:0000259" key="7">
    <source>
        <dbReference type="Pfam" id="PF13839"/>
    </source>
</evidence>
<proteinExistence type="inferred from homology"/>
<dbReference type="GO" id="GO:0016020">
    <property type="term" value="C:membrane"/>
    <property type="evidence" value="ECO:0007669"/>
    <property type="project" value="UniProtKB-SubCell"/>
</dbReference>